<sequence>MASVLIGDELKDSFKPTLKWVNGGIDWLSDVEEFYRERATIEKEYAAKLKDLCKRHFEKKSKIATELSVGKEPKVTPGSLESASMVLWTDVLTQTEAIADEKLTLHRELNVKIGDNVVLLKGKCAKLSRHIESIDEYLTNEKTSTEEELLKARKNYYSVCQSTENVRQKTEKSSSDKYQRKLLEKEVDMNIAKNQYLLKINVANRLKDKYYYQDLPELLDYFQEVNEARVAILNKLIKNASIVERNSHDRIKEKLHLIDKTVDQNNPTLDTAMFVKHNSFDWKEPEDNYFIPSDIWHDDESLVTKEPELTELKRILNHSSSEFSKYESLALDTKQKLEEATIQRHKDQESITLKFDGSFSTSLSILQRFMKDDTQRVKSEVEIEVIQNYAGDKDLSHYEETKKKKSRFGFLKGGKQQGNGGSDVTSIHTVKSVGSHDKSGFLNLRRNKTKSSMSSSGPTAKALYPYEAAGDDETGMVSGEVMEILEFDDGSGWTSVKLSGGQGLVPTSYLEILDDGGKKKGPSVPPKRGAKRVQYVEALYDYQADGDDEISIRAGDRIAVIQDDTDGSGWTEGEINGERGMFPTSYVKKI</sequence>
<gene>
    <name evidence="1" type="ORF">QFC19_000173</name>
</gene>
<protein>
    <submittedName>
        <fullName evidence="1">Uncharacterized protein</fullName>
    </submittedName>
</protein>
<comment type="caution">
    <text evidence="1">The sequence shown here is derived from an EMBL/GenBank/DDBJ whole genome shotgun (WGS) entry which is preliminary data.</text>
</comment>
<evidence type="ECO:0000313" key="1">
    <source>
        <dbReference type="EMBL" id="KAJ9113256.1"/>
    </source>
</evidence>
<name>A0ACC2WP76_9TREE</name>
<reference evidence="1" key="1">
    <citation type="submission" date="2023-04" db="EMBL/GenBank/DDBJ databases">
        <title>Draft Genome sequencing of Naganishia species isolated from polar environments using Oxford Nanopore Technology.</title>
        <authorList>
            <person name="Leo P."/>
            <person name="Venkateswaran K."/>
        </authorList>
    </citation>
    <scope>NUCLEOTIDE SEQUENCE</scope>
    <source>
        <strain evidence="1">MNA-CCFEE 5261</strain>
    </source>
</reference>
<proteinExistence type="predicted"/>
<accession>A0ACC2WP76</accession>
<dbReference type="Proteomes" id="UP001241377">
    <property type="component" value="Unassembled WGS sequence"/>
</dbReference>
<evidence type="ECO:0000313" key="2">
    <source>
        <dbReference type="Proteomes" id="UP001241377"/>
    </source>
</evidence>
<organism evidence="1 2">
    <name type="scientific">Naganishia cerealis</name>
    <dbReference type="NCBI Taxonomy" id="610337"/>
    <lineage>
        <taxon>Eukaryota</taxon>
        <taxon>Fungi</taxon>
        <taxon>Dikarya</taxon>
        <taxon>Basidiomycota</taxon>
        <taxon>Agaricomycotina</taxon>
        <taxon>Tremellomycetes</taxon>
        <taxon>Filobasidiales</taxon>
        <taxon>Filobasidiaceae</taxon>
        <taxon>Naganishia</taxon>
    </lineage>
</organism>
<keyword evidence="2" id="KW-1185">Reference proteome</keyword>
<dbReference type="EMBL" id="JASBWR010000002">
    <property type="protein sequence ID" value="KAJ9113256.1"/>
    <property type="molecule type" value="Genomic_DNA"/>
</dbReference>